<proteinExistence type="predicted"/>
<name>A0A315WFK6_GAMAF</name>
<dbReference type="AlphaFoldDB" id="A0A315WFK6"/>
<evidence type="ECO:0000313" key="3">
    <source>
        <dbReference type="Proteomes" id="UP000250572"/>
    </source>
</evidence>
<accession>A0A315WFK6</accession>
<keyword evidence="3" id="KW-1185">Reference proteome</keyword>
<sequence length="198" mass="20743">MPAAAAAGQRAQQVAPVHGSLATVSLPQGSCGYNPVGSLDSTDVTYSTKVQAGRTSLQDIPTLSAKRLSGSDSMSETSSIGPADESSRVESFTGSPNIHPFMSMSPPETAEHAEACIIPPGLHGNPEQVEAEEERQPEGQENGTLVVPPLTMDYWRASAAVRLLIGLRIPEFFALSTSTEGTLQLTRTVSGSAESSLF</sequence>
<protein>
    <submittedName>
        <fullName evidence="2">Uncharacterized protein</fullName>
    </submittedName>
</protein>
<dbReference type="Proteomes" id="UP000250572">
    <property type="component" value="Unassembled WGS sequence"/>
</dbReference>
<gene>
    <name evidence="2" type="ORF">CCH79_00015718</name>
</gene>
<evidence type="ECO:0000256" key="1">
    <source>
        <dbReference type="SAM" id="MobiDB-lite"/>
    </source>
</evidence>
<evidence type="ECO:0000313" key="2">
    <source>
        <dbReference type="EMBL" id="PWA30280.1"/>
    </source>
</evidence>
<feature type="region of interest" description="Disordered" evidence="1">
    <location>
        <begin position="61"/>
        <end position="145"/>
    </location>
</feature>
<feature type="compositionally biased region" description="Polar residues" evidence="1">
    <location>
        <begin position="70"/>
        <end position="80"/>
    </location>
</feature>
<dbReference type="EMBL" id="NHOQ01000420">
    <property type="protein sequence ID" value="PWA30280.1"/>
    <property type="molecule type" value="Genomic_DNA"/>
</dbReference>
<comment type="caution">
    <text evidence="2">The sequence shown here is derived from an EMBL/GenBank/DDBJ whole genome shotgun (WGS) entry which is preliminary data.</text>
</comment>
<organism evidence="2 3">
    <name type="scientific">Gambusia affinis</name>
    <name type="common">Western mosquitofish</name>
    <name type="synonym">Heterandria affinis</name>
    <dbReference type="NCBI Taxonomy" id="33528"/>
    <lineage>
        <taxon>Eukaryota</taxon>
        <taxon>Metazoa</taxon>
        <taxon>Chordata</taxon>
        <taxon>Craniata</taxon>
        <taxon>Vertebrata</taxon>
        <taxon>Euteleostomi</taxon>
        <taxon>Actinopterygii</taxon>
        <taxon>Neopterygii</taxon>
        <taxon>Teleostei</taxon>
        <taxon>Neoteleostei</taxon>
        <taxon>Acanthomorphata</taxon>
        <taxon>Ovalentaria</taxon>
        <taxon>Atherinomorphae</taxon>
        <taxon>Cyprinodontiformes</taxon>
        <taxon>Poeciliidae</taxon>
        <taxon>Poeciliinae</taxon>
        <taxon>Gambusia</taxon>
    </lineage>
</organism>
<reference evidence="2 3" key="1">
    <citation type="journal article" date="2018" name="G3 (Bethesda)">
        <title>A High-Quality Reference Genome for the Invasive Mosquitofish Gambusia affinis Using a Chicago Library.</title>
        <authorList>
            <person name="Hoffberg S.L."/>
            <person name="Troendle N.J."/>
            <person name="Glenn T.C."/>
            <person name="Mahmud O."/>
            <person name="Louha S."/>
            <person name="Chalopin D."/>
            <person name="Bennetzen J.L."/>
            <person name="Mauricio R."/>
        </authorList>
    </citation>
    <scope>NUCLEOTIDE SEQUENCE [LARGE SCALE GENOMIC DNA]</scope>
    <source>
        <strain evidence="2">NE01/NJP1002.9</strain>
        <tissue evidence="2">Muscle</tissue>
    </source>
</reference>